<comment type="caution">
    <text evidence="2">The sequence shown here is derived from an EMBL/GenBank/DDBJ whole genome shotgun (WGS) entry which is preliminary data.</text>
</comment>
<name>A0ABS0LMG8_9LACT</name>
<organism evidence="2 3">
    <name type="scientific">Facklamia lactis</name>
    <dbReference type="NCBI Taxonomy" id="2749967"/>
    <lineage>
        <taxon>Bacteria</taxon>
        <taxon>Bacillati</taxon>
        <taxon>Bacillota</taxon>
        <taxon>Bacilli</taxon>
        <taxon>Lactobacillales</taxon>
        <taxon>Aerococcaceae</taxon>
        <taxon>Facklamia</taxon>
    </lineage>
</organism>
<evidence type="ECO:0000313" key="2">
    <source>
        <dbReference type="EMBL" id="MBG9985360.1"/>
    </source>
</evidence>
<dbReference type="Gene3D" id="3.40.630.30">
    <property type="match status" value="1"/>
</dbReference>
<proteinExistence type="predicted"/>
<protein>
    <submittedName>
        <fullName evidence="2">N-acetyltransferase family protein</fullName>
    </submittedName>
</protein>
<evidence type="ECO:0000313" key="3">
    <source>
        <dbReference type="Proteomes" id="UP000721415"/>
    </source>
</evidence>
<reference evidence="2 3" key="1">
    <citation type="submission" date="2020-07" db="EMBL/GenBank/DDBJ databases">
        <title>Facklamia lactis sp. nov., isolated from raw milk.</title>
        <authorList>
            <person name="Doll E.V."/>
            <person name="Huptas C."/>
            <person name="Staib L."/>
            <person name="Wenning M."/>
            <person name="Scherer S."/>
        </authorList>
    </citation>
    <scope>NUCLEOTIDE SEQUENCE [LARGE SCALE GENOMIC DNA]</scope>
    <source>
        <strain evidence="2 3">DSM 111018</strain>
    </source>
</reference>
<accession>A0ABS0LMG8</accession>
<dbReference type="PROSITE" id="PS51186">
    <property type="entry name" value="GNAT"/>
    <property type="match status" value="1"/>
</dbReference>
<dbReference type="SUPFAM" id="SSF55729">
    <property type="entry name" value="Acyl-CoA N-acyltransferases (Nat)"/>
    <property type="match status" value="1"/>
</dbReference>
<dbReference type="Pfam" id="PF13420">
    <property type="entry name" value="Acetyltransf_4"/>
    <property type="match status" value="1"/>
</dbReference>
<dbReference type="Proteomes" id="UP000721415">
    <property type="component" value="Unassembled WGS sequence"/>
</dbReference>
<dbReference type="RefSeq" id="WP_197113431.1">
    <property type="nucleotide sequence ID" value="NZ_JACBXQ010000001.1"/>
</dbReference>
<sequence>METKLNIRLAQIQDANSIRELYRPYVEETLFTLDTFLPSVSEIEKQILDFQATHAFLVAELNEKLVAFAYARPFSLRQAYQYTVEVFLYTDRNHPNLAIKQQLYQELETSLSQKKIVALISTMTHHHQSGIQFYEKNGFTQRGILPNAGIKFNEWLDIIWLTKELNAPERLSK</sequence>
<feature type="domain" description="N-acetyltransferase" evidence="1">
    <location>
        <begin position="5"/>
        <end position="162"/>
    </location>
</feature>
<gene>
    <name evidence="2" type="ORF">HZY91_00460</name>
</gene>
<dbReference type="InterPro" id="IPR016181">
    <property type="entry name" value="Acyl_CoA_acyltransferase"/>
</dbReference>
<evidence type="ECO:0000259" key="1">
    <source>
        <dbReference type="PROSITE" id="PS51186"/>
    </source>
</evidence>
<dbReference type="EMBL" id="JACBXQ010000001">
    <property type="protein sequence ID" value="MBG9985360.1"/>
    <property type="molecule type" value="Genomic_DNA"/>
</dbReference>
<keyword evidence="3" id="KW-1185">Reference proteome</keyword>
<dbReference type="InterPro" id="IPR000182">
    <property type="entry name" value="GNAT_dom"/>
</dbReference>